<keyword evidence="4" id="KW-1185">Reference proteome</keyword>
<dbReference type="Gene3D" id="6.10.140.1910">
    <property type="match status" value="1"/>
</dbReference>
<evidence type="ECO:0000313" key="3">
    <source>
        <dbReference type="EMBL" id="CAB0028872.1"/>
    </source>
</evidence>
<feature type="region of interest" description="Disordered" evidence="1">
    <location>
        <begin position="486"/>
        <end position="514"/>
    </location>
</feature>
<dbReference type="InterPro" id="IPR003937">
    <property type="entry name" value="K_chnl_volt-dep_KCNQ"/>
</dbReference>
<proteinExistence type="predicted"/>
<feature type="region of interest" description="Disordered" evidence="1">
    <location>
        <begin position="445"/>
        <end position="466"/>
    </location>
</feature>
<evidence type="ECO:0000313" key="4">
    <source>
        <dbReference type="Proteomes" id="UP000479190"/>
    </source>
</evidence>
<protein>
    <submittedName>
        <fullName evidence="3">Uncharacterized protein</fullName>
    </submittedName>
</protein>
<organism evidence="3 4">
    <name type="scientific">Trichogramma brassicae</name>
    <dbReference type="NCBI Taxonomy" id="86971"/>
    <lineage>
        <taxon>Eukaryota</taxon>
        <taxon>Metazoa</taxon>
        <taxon>Ecdysozoa</taxon>
        <taxon>Arthropoda</taxon>
        <taxon>Hexapoda</taxon>
        <taxon>Insecta</taxon>
        <taxon>Pterygota</taxon>
        <taxon>Neoptera</taxon>
        <taxon>Endopterygota</taxon>
        <taxon>Hymenoptera</taxon>
        <taxon>Apocrita</taxon>
        <taxon>Proctotrupomorpha</taxon>
        <taxon>Chalcidoidea</taxon>
        <taxon>Trichogrammatidae</taxon>
        <taxon>Trichogramma</taxon>
    </lineage>
</organism>
<feature type="compositionally biased region" description="Basic and acidic residues" evidence="1">
    <location>
        <begin position="74"/>
        <end position="89"/>
    </location>
</feature>
<feature type="transmembrane region" description="Helical" evidence="2">
    <location>
        <begin position="525"/>
        <end position="541"/>
    </location>
</feature>
<feature type="compositionally biased region" description="Acidic residues" evidence="1">
    <location>
        <begin position="447"/>
        <end position="460"/>
    </location>
</feature>
<dbReference type="GO" id="GO:0005249">
    <property type="term" value="F:voltage-gated potassium channel activity"/>
    <property type="evidence" value="ECO:0007669"/>
    <property type="project" value="InterPro"/>
</dbReference>
<feature type="transmembrane region" description="Helical" evidence="2">
    <location>
        <begin position="597"/>
        <end position="614"/>
    </location>
</feature>
<dbReference type="OrthoDB" id="8879391at2759"/>
<feature type="region of interest" description="Disordered" evidence="1">
    <location>
        <begin position="68"/>
        <end position="89"/>
    </location>
</feature>
<name>A0A6H5HZ34_9HYME</name>
<evidence type="ECO:0000256" key="2">
    <source>
        <dbReference type="SAM" id="Phobius"/>
    </source>
</evidence>
<reference evidence="3 4" key="1">
    <citation type="submission" date="2020-02" db="EMBL/GenBank/DDBJ databases">
        <authorList>
            <person name="Ferguson B K."/>
        </authorList>
    </citation>
    <scope>NUCLEOTIDE SEQUENCE [LARGE SCALE GENOMIC DNA]</scope>
</reference>
<evidence type="ECO:0000256" key="1">
    <source>
        <dbReference type="SAM" id="MobiDB-lite"/>
    </source>
</evidence>
<gene>
    <name evidence="3" type="ORF">TBRA_LOCUS987</name>
</gene>
<keyword evidence="2" id="KW-1133">Transmembrane helix</keyword>
<feature type="compositionally biased region" description="Low complexity" evidence="1">
    <location>
        <begin position="490"/>
        <end position="507"/>
    </location>
</feature>
<dbReference type="Proteomes" id="UP000479190">
    <property type="component" value="Unassembled WGS sequence"/>
</dbReference>
<dbReference type="EMBL" id="CADCXV010000213">
    <property type="protein sequence ID" value="CAB0028872.1"/>
    <property type="molecule type" value="Genomic_DNA"/>
</dbReference>
<dbReference type="Gene3D" id="1.10.287.70">
    <property type="match status" value="1"/>
</dbReference>
<accession>A0A6H5HZ34</accession>
<dbReference type="PANTHER" id="PTHR47735">
    <property type="entry name" value="POTASSIUM VOLTAGE-GATED CHANNEL SUBFAMILY KQT MEMBER 4"/>
    <property type="match status" value="1"/>
</dbReference>
<feature type="non-terminal residue" evidence="3">
    <location>
        <position position="700"/>
    </location>
</feature>
<dbReference type="AlphaFoldDB" id="A0A6H5HZ34"/>
<keyword evidence="2" id="KW-0472">Membrane</keyword>
<sequence>MDLARERGTSAGDNTAMMVAVCMITGRDATTLVVAHGAPTQRLVSIITRFGKTKSFFIIKQARARRNTVCGGGSERKRKTERERERKASHECVTHRITISAMPRVLPATARAYLFLIVAISREENMTGKKLATENKIRNKIRSNKIKCKMNTVHKIKQSKKSLLCGIIKMHQVQILQDAVWRKARKNLSLSMFTCKNHRKNNIEIPPARCERAPQSSTPPLAHAESPRHLVPDVASHQGSAATVKLSHARSKERGRGYTRDIHRCARASYSRYILSIYLADLLSPCACNISVRRRWWRRRRINVFIMAQSDVYVVVVVDERDSSRNQKKFKTIDFFNNSLIKNLKLTTQVGFDIVTRTVAVAATATATAATCLQRGARAMTFQPRRALVASHRVHVDFRKTSSSASSLSCVRTKRKRASRSSTRCSKSKAVLARESCGSRLLRLTEEAEEAEEEEEEEEGERVVTEEKSSSLCRYLRTRNEGPWQAPVQLSRASSSPSSSGSLSSAGYAPRRGPRTLATSSVKDRFMVVLVCLIFSVLSTIDEYSDFANETLFWMELITTLYIGFLGLIFSSYFVYLAEKDVVGPQGRTDFASYADALWWGVGILGSGFALKVQQKQRQKHFNRQIPAAAMLIQCLWRCHAAEKTTNSIATWNIYLKDTTPSGQPTTPLSKHKLGKLKKARAELGKLKKARAELGKSNNV</sequence>
<keyword evidence="2" id="KW-0812">Transmembrane</keyword>
<dbReference type="GO" id="GO:0008076">
    <property type="term" value="C:voltage-gated potassium channel complex"/>
    <property type="evidence" value="ECO:0007669"/>
    <property type="project" value="TreeGrafter"/>
</dbReference>
<feature type="transmembrane region" description="Helical" evidence="2">
    <location>
        <begin position="553"/>
        <end position="577"/>
    </location>
</feature>
<dbReference type="PANTHER" id="PTHR47735:SF14">
    <property type="entry name" value="POTASSIUM VOLTAGE-GATED CHANNEL SUBFAMILY KQT MEMBER 1"/>
    <property type="match status" value="1"/>
</dbReference>
<dbReference type="SUPFAM" id="SSF81324">
    <property type="entry name" value="Voltage-gated potassium channels"/>
    <property type="match status" value="1"/>
</dbReference>